<dbReference type="GO" id="GO:0048731">
    <property type="term" value="P:system development"/>
    <property type="evidence" value="ECO:0007669"/>
    <property type="project" value="UniProtKB-ARBA"/>
</dbReference>
<dbReference type="EMBL" id="JABFUD020000022">
    <property type="protein sequence ID" value="KAI5062559.1"/>
    <property type="molecule type" value="Genomic_DNA"/>
</dbReference>
<name>A0A9D4Z5Y7_ADICA</name>
<organism evidence="3 4">
    <name type="scientific">Adiantum capillus-veneris</name>
    <name type="common">Maidenhair fern</name>
    <dbReference type="NCBI Taxonomy" id="13818"/>
    <lineage>
        <taxon>Eukaryota</taxon>
        <taxon>Viridiplantae</taxon>
        <taxon>Streptophyta</taxon>
        <taxon>Embryophyta</taxon>
        <taxon>Tracheophyta</taxon>
        <taxon>Polypodiopsida</taxon>
        <taxon>Polypodiidae</taxon>
        <taxon>Polypodiales</taxon>
        <taxon>Pteridineae</taxon>
        <taxon>Pteridaceae</taxon>
        <taxon>Vittarioideae</taxon>
        <taxon>Adiantum</taxon>
    </lineage>
</organism>
<evidence type="ECO:0000313" key="3">
    <source>
        <dbReference type="EMBL" id="KAI5062559.1"/>
    </source>
</evidence>
<evidence type="ECO:0000313" key="4">
    <source>
        <dbReference type="Proteomes" id="UP000886520"/>
    </source>
</evidence>
<evidence type="ECO:0000256" key="1">
    <source>
        <dbReference type="ARBA" id="ARBA00022737"/>
    </source>
</evidence>
<dbReference type="FunFam" id="1.25.40.10:FF:000158">
    <property type="entry name" value="pentatricopeptide repeat-containing protein At2g33680"/>
    <property type="match status" value="1"/>
</dbReference>
<feature type="repeat" description="PPR" evidence="2">
    <location>
        <begin position="204"/>
        <end position="238"/>
    </location>
</feature>
<feature type="repeat" description="PPR" evidence="2">
    <location>
        <begin position="5"/>
        <end position="39"/>
    </location>
</feature>
<dbReference type="Pfam" id="PF01535">
    <property type="entry name" value="PPR"/>
    <property type="match status" value="4"/>
</dbReference>
<reference evidence="3" key="1">
    <citation type="submission" date="2021-01" db="EMBL/GenBank/DDBJ databases">
        <title>Adiantum capillus-veneris genome.</title>
        <authorList>
            <person name="Fang Y."/>
            <person name="Liao Q."/>
        </authorList>
    </citation>
    <scope>NUCLEOTIDE SEQUENCE</scope>
    <source>
        <strain evidence="3">H3</strain>
        <tissue evidence="3">Leaf</tissue>
    </source>
</reference>
<dbReference type="AlphaFoldDB" id="A0A9D4Z5Y7"/>
<dbReference type="OrthoDB" id="1343419at2759"/>
<dbReference type="InterPro" id="IPR046960">
    <property type="entry name" value="PPR_At4g14850-like_plant"/>
</dbReference>
<dbReference type="InterPro" id="IPR011990">
    <property type="entry name" value="TPR-like_helical_dom_sf"/>
</dbReference>
<dbReference type="PANTHER" id="PTHR47926">
    <property type="entry name" value="PENTATRICOPEPTIDE REPEAT-CONTAINING PROTEIN"/>
    <property type="match status" value="1"/>
</dbReference>
<dbReference type="GO" id="GO:0003723">
    <property type="term" value="F:RNA binding"/>
    <property type="evidence" value="ECO:0007669"/>
    <property type="project" value="InterPro"/>
</dbReference>
<dbReference type="Pfam" id="PF13041">
    <property type="entry name" value="PPR_2"/>
    <property type="match status" value="4"/>
</dbReference>
<protein>
    <recommendedName>
        <fullName evidence="5">Pentatricopeptide repeat-containing protein</fullName>
    </recommendedName>
</protein>
<comment type="caution">
    <text evidence="3">The sequence shown here is derived from an EMBL/GenBank/DDBJ whole genome shotgun (WGS) entry which is preliminary data.</text>
</comment>
<feature type="repeat" description="PPR" evidence="2">
    <location>
        <begin position="441"/>
        <end position="476"/>
    </location>
</feature>
<feature type="repeat" description="PPR" evidence="2">
    <location>
        <begin position="72"/>
        <end position="106"/>
    </location>
</feature>
<feature type="repeat" description="PPR" evidence="2">
    <location>
        <begin position="406"/>
        <end position="440"/>
    </location>
</feature>
<proteinExistence type="predicted"/>
<evidence type="ECO:0008006" key="5">
    <source>
        <dbReference type="Google" id="ProtNLM"/>
    </source>
</evidence>
<keyword evidence="1" id="KW-0677">Repeat</keyword>
<dbReference type="InterPro" id="IPR002885">
    <property type="entry name" value="PPR_rpt"/>
</dbReference>
<keyword evidence="4" id="KW-1185">Reference proteome</keyword>
<evidence type="ECO:0000256" key="2">
    <source>
        <dbReference type="PROSITE-ProRule" id="PRU00708"/>
    </source>
</evidence>
<gene>
    <name evidence="3" type="ORF">GOP47_0023098</name>
</gene>
<dbReference type="PANTHER" id="PTHR47926:SF533">
    <property type="entry name" value="DYW DOMAIN-CONTAINING PROTEIN"/>
    <property type="match status" value="1"/>
</dbReference>
<dbReference type="FunFam" id="1.25.40.10:FF:000073">
    <property type="entry name" value="Pentatricopeptide repeat-containing protein chloroplastic"/>
    <property type="match status" value="1"/>
</dbReference>
<dbReference type="PROSITE" id="PS51375">
    <property type="entry name" value="PPR"/>
    <property type="match status" value="6"/>
</dbReference>
<dbReference type="GO" id="GO:0009451">
    <property type="term" value="P:RNA modification"/>
    <property type="evidence" value="ECO:0007669"/>
    <property type="project" value="InterPro"/>
</dbReference>
<accession>A0A9D4Z5Y7</accession>
<dbReference type="Gene3D" id="1.25.40.10">
    <property type="entry name" value="Tetratricopeptide repeat domain"/>
    <property type="match status" value="5"/>
</dbReference>
<sequence length="556" mass="62665">MNILYVFLWNAMITAYVSHGQNEEALELFQAMQGKGLFPDIVTIVVILDAFTVLQDGKKLQEFISQQGYETDPTVGTGLINMYNRCRSLDDVHRVFDNMPEHGLVSWNAFLSAIAQHSSSKEVFCRLQMMLFEGVFPDNITFTCLFDSCTNVLNAKEGLWIHALFIASNLSKSINNINCIINMYGNFGCLKHAHQVFEKTEDRDEITWNVMIAAYSQKRKSTEAVFIFRQMQVEGVVQGSYTLINLISGFADAVSMLEGKRVHASIIGSLLDTDIGVLNSLLNMYCKCGKREDRRMLFDASLNKDIVTWNTMLTACAQRQEAEEAIRLFRRMSLESTMPDKVTLTCMVSACKRQALVSEGKHIHVYILGNDFQSSVPLMNALIMMYGKSGSLEDANQVFKMLQHCDVVSWSAIIAAYALHGRGKEALHLYNKMQEDRSVPNKITYLVILCACSRSGLLKEGLECFISMIQDFGLKPTHKHLNALIDLLGRAGLLDVAESLISLQSTSFSWFTLLSLCRMHCDRDRGERVGKWALFMEPDNSALYILLLNLCALQEV</sequence>
<dbReference type="Proteomes" id="UP000886520">
    <property type="component" value="Chromosome 22"/>
</dbReference>
<dbReference type="NCBIfam" id="TIGR00756">
    <property type="entry name" value="PPR"/>
    <property type="match status" value="5"/>
</dbReference>
<feature type="repeat" description="PPR" evidence="2">
    <location>
        <begin position="305"/>
        <end position="339"/>
    </location>
</feature>